<keyword evidence="2" id="KW-1185">Reference proteome</keyword>
<gene>
    <name evidence="1" type="ORF">CKY47_23855</name>
</gene>
<dbReference type="SUPFAM" id="SSF51621">
    <property type="entry name" value="Phosphoenolpyruvate/pyruvate domain"/>
    <property type="match status" value="1"/>
</dbReference>
<dbReference type="InterPro" id="IPR039556">
    <property type="entry name" value="ICL/PEPM"/>
</dbReference>
<reference evidence="1 2" key="1">
    <citation type="submission" date="2017-06" db="EMBL/GenBank/DDBJ databases">
        <title>Cultured bacterium strain Saccharothrix yanglingensis Hhs.015.</title>
        <authorList>
            <person name="Xia Y."/>
        </authorList>
    </citation>
    <scope>NUCLEOTIDE SEQUENCE [LARGE SCALE GENOMIC DNA]</scope>
    <source>
        <strain evidence="1 2">Hhs.015</strain>
    </source>
</reference>
<dbReference type="Gene3D" id="3.20.20.60">
    <property type="entry name" value="Phosphoenolpyruvate-binding domains"/>
    <property type="match status" value="1"/>
</dbReference>
<evidence type="ECO:0000313" key="2">
    <source>
        <dbReference type="Proteomes" id="UP001225605"/>
    </source>
</evidence>
<name>A0ABU0X497_9PSEU</name>
<evidence type="ECO:0000313" key="1">
    <source>
        <dbReference type="EMBL" id="MDQ2586965.1"/>
    </source>
</evidence>
<sequence length="442" mass="45321">MREDYAVVPVPEAGTGVAWLRASVARFSEGEAHVRRRAVAEALLSAVDTARLRRPGDPVAVLARALGLPSSVAGDVALVARCYQPHLPVAAGADAAVERLVAVCGGTRDEVTANRIGLLVQACDATRALVAGVEPPVPVTRRLAPDGSVVEVDLSGAWFGAGRHACPAREHASALVEGARAFHRLHDDFLVLPNAWDFASAAALVRAGFPAVGTTSLGVAAAHGVPDAAGLARDEAVALARLLVRLPVPVTVDVEAGYEGAALAAELAEIGVAGVNVEDGRGAGLADPAEQARLVRAFKEAAPGLFVNARVDTHWLGVDRGSTVERALRYADAGADGVFVPGLADERGIEEVVRAVPRPLNVLAQLDVRVLRDLGVRRVSTGSLLFRAALGEAVRAALAVRDGGPGPVGAPTCEEVRDLGGEGGAAWAGGGVARPPKRVSAG</sequence>
<dbReference type="CDD" id="cd00377">
    <property type="entry name" value="ICL_PEPM"/>
    <property type="match status" value="1"/>
</dbReference>
<protein>
    <submittedName>
        <fullName evidence="1">PEP phosphonomutase</fullName>
    </submittedName>
</protein>
<dbReference type="Pfam" id="PF13714">
    <property type="entry name" value="PEP_mutase"/>
    <property type="match status" value="1"/>
</dbReference>
<dbReference type="Proteomes" id="UP001225605">
    <property type="component" value="Unassembled WGS sequence"/>
</dbReference>
<dbReference type="PANTHER" id="PTHR42905:SF16">
    <property type="entry name" value="CARBOXYPHOSPHONOENOLPYRUVATE PHOSPHONOMUTASE-LIKE PROTEIN (AFU_ORTHOLOGUE AFUA_5G07230)"/>
    <property type="match status" value="1"/>
</dbReference>
<organism evidence="1 2">
    <name type="scientific">Saccharothrix yanglingensis</name>
    <dbReference type="NCBI Taxonomy" id="659496"/>
    <lineage>
        <taxon>Bacteria</taxon>
        <taxon>Bacillati</taxon>
        <taxon>Actinomycetota</taxon>
        <taxon>Actinomycetes</taxon>
        <taxon>Pseudonocardiales</taxon>
        <taxon>Pseudonocardiaceae</taxon>
        <taxon>Saccharothrix</taxon>
    </lineage>
</organism>
<dbReference type="PANTHER" id="PTHR42905">
    <property type="entry name" value="PHOSPHOENOLPYRUVATE CARBOXYLASE"/>
    <property type="match status" value="1"/>
</dbReference>
<dbReference type="EMBL" id="NSDM01000011">
    <property type="protein sequence ID" value="MDQ2586965.1"/>
    <property type="molecule type" value="Genomic_DNA"/>
</dbReference>
<dbReference type="InterPro" id="IPR040442">
    <property type="entry name" value="Pyrv_kinase-like_dom_sf"/>
</dbReference>
<proteinExistence type="predicted"/>
<dbReference type="InterPro" id="IPR015813">
    <property type="entry name" value="Pyrv/PenolPyrv_kinase-like_dom"/>
</dbReference>
<comment type="caution">
    <text evidence="1">The sequence shown here is derived from an EMBL/GenBank/DDBJ whole genome shotgun (WGS) entry which is preliminary data.</text>
</comment>
<accession>A0ABU0X497</accession>